<evidence type="ECO:0000313" key="1">
    <source>
        <dbReference type="EMBL" id="TVT24593.1"/>
    </source>
</evidence>
<reference evidence="1 2" key="1">
    <citation type="submission" date="2019-07" db="EMBL/GenBank/DDBJ databases">
        <title>New species of Amycolatopsis and Streptomyces.</title>
        <authorList>
            <person name="Duangmal K."/>
            <person name="Teo W.F.A."/>
            <person name="Lipun K."/>
        </authorList>
    </citation>
    <scope>NUCLEOTIDE SEQUENCE [LARGE SCALE GENOMIC DNA]</scope>
    <source>
        <strain evidence="1 2">JCM 30562</strain>
    </source>
</reference>
<name>A0A558AK10_9PSEU</name>
<proteinExistence type="predicted"/>
<dbReference type="EMBL" id="VJZA01000006">
    <property type="protein sequence ID" value="TVT24593.1"/>
    <property type="molecule type" value="Genomic_DNA"/>
</dbReference>
<sequence length="68" mass="7539">MECPSCVTELDHCHGTLVLHEDEFVECTEPGCRDLDRVRHTLTVSCTEVDGECLCTATLVVEEYAHAS</sequence>
<dbReference type="Proteomes" id="UP000318578">
    <property type="component" value="Unassembled WGS sequence"/>
</dbReference>
<gene>
    <name evidence="1" type="ORF">FNH06_06395</name>
</gene>
<keyword evidence="2" id="KW-1185">Reference proteome</keyword>
<organism evidence="1 2">
    <name type="scientific">Amycolatopsis acidiphila</name>
    <dbReference type="NCBI Taxonomy" id="715473"/>
    <lineage>
        <taxon>Bacteria</taxon>
        <taxon>Bacillati</taxon>
        <taxon>Actinomycetota</taxon>
        <taxon>Actinomycetes</taxon>
        <taxon>Pseudonocardiales</taxon>
        <taxon>Pseudonocardiaceae</taxon>
        <taxon>Amycolatopsis</taxon>
    </lineage>
</organism>
<protein>
    <submittedName>
        <fullName evidence="1">Uncharacterized protein</fullName>
    </submittedName>
</protein>
<comment type="caution">
    <text evidence="1">The sequence shown here is derived from an EMBL/GenBank/DDBJ whole genome shotgun (WGS) entry which is preliminary data.</text>
</comment>
<dbReference type="OrthoDB" id="3629104at2"/>
<dbReference type="RefSeq" id="WP_144635075.1">
    <property type="nucleotide sequence ID" value="NZ_BNAX01000009.1"/>
</dbReference>
<dbReference type="AlphaFoldDB" id="A0A558AK10"/>
<accession>A0A558AK10</accession>
<evidence type="ECO:0000313" key="2">
    <source>
        <dbReference type="Proteomes" id="UP000318578"/>
    </source>
</evidence>